<evidence type="ECO:0000313" key="18">
    <source>
        <dbReference type="EMBL" id="VFB16999.1"/>
    </source>
</evidence>
<dbReference type="GO" id="GO:0071555">
    <property type="term" value="P:cell wall organization"/>
    <property type="evidence" value="ECO:0007669"/>
    <property type="project" value="UniProtKB-KW"/>
</dbReference>
<dbReference type="GO" id="GO:0050380">
    <property type="term" value="F:undecaprenyl-diphosphatase activity"/>
    <property type="evidence" value="ECO:0007669"/>
    <property type="project" value="UniProtKB-UniRule"/>
</dbReference>
<keyword evidence="11 17" id="KW-0472">Membrane</keyword>
<comment type="caution">
    <text evidence="18">The sequence shown here is derived from an EMBL/GenBank/DDBJ whole genome shotgun (WGS) entry which is preliminary data.</text>
</comment>
<dbReference type="Pfam" id="PF02673">
    <property type="entry name" value="BacA"/>
    <property type="match status" value="1"/>
</dbReference>
<gene>
    <name evidence="17 18" type="primary">uppP</name>
    <name evidence="18" type="ORF">NCTC13150_01575</name>
</gene>
<dbReference type="InterPro" id="IPR003824">
    <property type="entry name" value="UppP"/>
</dbReference>
<dbReference type="NCBIfam" id="TIGR00753">
    <property type="entry name" value="undec_PP_bacA"/>
    <property type="match status" value="1"/>
</dbReference>
<keyword evidence="10 17" id="KW-1133">Transmembrane helix</keyword>
<evidence type="ECO:0000256" key="16">
    <source>
        <dbReference type="ARBA" id="ARBA00047594"/>
    </source>
</evidence>
<comment type="subcellular location">
    <subcellularLocation>
        <location evidence="1 17">Cell membrane</location>
        <topology evidence="1 17">Multi-pass membrane protein</topology>
    </subcellularLocation>
</comment>
<evidence type="ECO:0000256" key="15">
    <source>
        <dbReference type="ARBA" id="ARBA00032932"/>
    </source>
</evidence>
<evidence type="ECO:0000256" key="1">
    <source>
        <dbReference type="ARBA" id="ARBA00004651"/>
    </source>
</evidence>
<organism evidence="18 19">
    <name type="scientific">Urinicoccus massiliensis</name>
    <dbReference type="NCBI Taxonomy" id="1723382"/>
    <lineage>
        <taxon>Bacteria</taxon>
        <taxon>Bacillati</taxon>
        <taxon>Bacillota</taxon>
        <taxon>Tissierellia</taxon>
        <taxon>Tissierellales</taxon>
        <taxon>Peptoniphilaceae</taxon>
        <taxon>Urinicoccus</taxon>
    </lineage>
</organism>
<evidence type="ECO:0000256" key="11">
    <source>
        <dbReference type="ARBA" id="ARBA00023136"/>
    </source>
</evidence>
<sequence length="271" mass="30427">MAWFNVFILGIVEGITEFLPVSSTGHLILFHRWFQLSPENFQNAFDVCIQLGAILAVVVLYFRKLNPLASVDQDGKAMTPKKRRKIVELWAKVLVGVLPAMVLGLLFDDLIDKYLFSEKVVAVTLVLWGIVIILMEKRVRPAKFQSLEEVPYSYALGIGFFQCLAMIPGTSRSAATIIGAMTLGLKRVDAAEFSFFLAIPTMLGATLLKVVKNVHGFDPSQWIMILFGGLVSFITAYLVIRVFMNFIKKHDFVPFGIYRIIVGILVFILFL</sequence>
<proteinExistence type="inferred from homology"/>
<evidence type="ECO:0000256" key="5">
    <source>
        <dbReference type="ARBA" id="ARBA00022475"/>
    </source>
</evidence>
<feature type="transmembrane region" description="Helical" evidence="17">
    <location>
        <begin position="190"/>
        <end position="210"/>
    </location>
</feature>
<evidence type="ECO:0000256" key="8">
    <source>
        <dbReference type="ARBA" id="ARBA00022960"/>
    </source>
</evidence>
<evidence type="ECO:0000256" key="9">
    <source>
        <dbReference type="ARBA" id="ARBA00022984"/>
    </source>
</evidence>
<dbReference type="NCBIfam" id="NF001390">
    <property type="entry name" value="PRK00281.1-4"/>
    <property type="match status" value="1"/>
</dbReference>
<dbReference type="GO" id="GO:0008360">
    <property type="term" value="P:regulation of cell shape"/>
    <property type="evidence" value="ECO:0007669"/>
    <property type="project" value="UniProtKB-KW"/>
</dbReference>
<dbReference type="PANTHER" id="PTHR30622">
    <property type="entry name" value="UNDECAPRENYL-DIPHOSPHATASE"/>
    <property type="match status" value="1"/>
</dbReference>
<keyword evidence="13 17" id="KW-0961">Cell wall biogenesis/degradation</keyword>
<evidence type="ECO:0000256" key="14">
    <source>
        <dbReference type="ARBA" id="ARBA00032707"/>
    </source>
</evidence>
<dbReference type="AlphaFoldDB" id="A0A8H2M5V5"/>
<evidence type="ECO:0000256" key="13">
    <source>
        <dbReference type="ARBA" id="ARBA00023316"/>
    </source>
</evidence>
<evidence type="ECO:0000256" key="6">
    <source>
        <dbReference type="ARBA" id="ARBA00022692"/>
    </source>
</evidence>
<feature type="transmembrane region" description="Helical" evidence="17">
    <location>
        <begin position="252"/>
        <end position="270"/>
    </location>
</feature>
<dbReference type="EMBL" id="CAACYI010000001">
    <property type="protein sequence ID" value="VFB16999.1"/>
    <property type="molecule type" value="Genomic_DNA"/>
</dbReference>
<feature type="transmembrane region" description="Helical" evidence="17">
    <location>
        <begin position="222"/>
        <end position="240"/>
    </location>
</feature>
<dbReference type="Proteomes" id="UP000377798">
    <property type="component" value="Unassembled WGS sequence"/>
</dbReference>
<evidence type="ECO:0000313" key="19">
    <source>
        <dbReference type="Proteomes" id="UP000377798"/>
    </source>
</evidence>
<evidence type="ECO:0000256" key="7">
    <source>
        <dbReference type="ARBA" id="ARBA00022801"/>
    </source>
</evidence>
<keyword evidence="19" id="KW-1185">Reference proteome</keyword>
<evidence type="ECO:0000256" key="17">
    <source>
        <dbReference type="HAMAP-Rule" id="MF_01006"/>
    </source>
</evidence>
<feature type="transmembrane region" description="Helical" evidence="17">
    <location>
        <begin position="119"/>
        <end position="135"/>
    </location>
</feature>
<dbReference type="NCBIfam" id="NF001389">
    <property type="entry name" value="PRK00281.1-2"/>
    <property type="match status" value="1"/>
</dbReference>
<dbReference type="RefSeq" id="WP_131749663.1">
    <property type="nucleotide sequence ID" value="NZ_CAACYI010000001.1"/>
</dbReference>
<name>A0A8H2M5V5_9FIRM</name>
<keyword evidence="12 17" id="KW-0046">Antibiotic resistance</keyword>
<dbReference type="GO" id="GO:0009252">
    <property type="term" value="P:peptidoglycan biosynthetic process"/>
    <property type="evidence" value="ECO:0007669"/>
    <property type="project" value="UniProtKB-KW"/>
</dbReference>
<dbReference type="GO" id="GO:0005886">
    <property type="term" value="C:plasma membrane"/>
    <property type="evidence" value="ECO:0007669"/>
    <property type="project" value="UniProtKB-SubCell"/>
</dbReference>
<dbReference type="EC" id="3.6.1.27" evidence="3 17"/>
<dbReference type="GO" id="GO:0046677">
    <property type="term" value="P:response to antibiotic"/>
    <property type="evidence" value="ECO:0007669"/>
    <property type="project" value="UniProtKB-UniRule"/>
</dbReference>
<dbReference type="PANTHER" id="PTHR30622:SF3">
    <property type="entry name" value="UNDECAPRENYL-DIPHOSPHATASE"/>
    <property type="match status" value="1"/>
</dbReference>
<keyword evidence="6 17" id="KW-0812">Transmembrane</keyword>
<keyword evidence="5 17" id="KW-1003">Cell membrane</keyword>
<comment type="catalytic activity">
    <reaction evidence="16 17">
        <text>di-trans,octa-cis-undecaprenyl diphosphate + H2O = di-trans,octa-cis-undecaprenyl phosphate + phosphate + H(+)</text>
        <dbReference type="Rhea" id="RHEA:28094"/>
        <dbReference type="ChEBI" id="CHEBI:15377"/>
        <dbReference type="ChEBI" id="CHEBI:15378"/>
        <dbReference type="ChEBI" id="CHEBI:43474"/>
        <dbReference type="ChEBI" id="CHEBI:58405"/>
        <dbReference type="ChEBI" id="CHEBI:60392"/>
        <dbReference type="EC" id="3.6.1.27"/>
    </reaction>
</comment>
<keyword evidence="7 17" id="KW-0378">Hydrolase</keyword>
<accession>A0A8H2M5V5</accession>
<dbReference type="NCBIfam" id="NF001391">
    <property type="entry name" value="PRK00281.1-5"/>
    <property type="match status" value="1"/>
</dbReference>
<evidence type="ECO:0000256" key="12">
    <source>
        <dbReference type="ARBA" id="ARBA00023251"/>
    </source>
</evidence>
<evidence type="ECO:0000256" key="3">
    <source>
        <dbReference type="ARBA" id="ARBA00012374"/>
    </source>
</evidence>
<dbReference type="HAMAP" id="MF_01006">
    <property type="entry name" value="Undec_diphosphatase"/>
    <property type="match status" value="1"/>
</dbReference>
<evidence type="ECO:0000256" key="4">
    <source>
        <dbReference type="ARBA" id="ARBA00021581"/>
    </source>
</evidence>
<feature type="transmembrane region" description="Helical" evidence="17">
    <location>
        <begin position="44"/>
        <end position="62"/>
    </location>
</feature>
<keyword evidence="8 17" id="KW-0133">Cell shape</keyword>
<comment type="similarity">
    <text evidence="2 17">Belongs to the UppP family.</text>
</comment>
<evidence type="ECO:0000256" key="10">
    <source>
        <dbReference type="ARBA" id="ARBA00022989"/>
    </source>
</evidence>
<keyword evidence="9 17" id="KW-0573">Peptidoglycan synthesis</keyword>
<protein>
    <recommendedName>
        <fullName evidence="4 17">Undecaprenyl-diphosphatase</fullName>
        <ecNumber evidence="3 17">3.6.1.27</ecNumber>
    </recommendedName>
    <alternativeName>
        <fullName evidence="15 17">Bacitracin resistance protein</fullName>
    </alternativeName>
    <alternativeName>
        <fullName evidence="14 17">Undecaprenyl pyrophosphate phosphatase</fullName>
    </alternativeName>
</protein>
<feature type="transmembrane region" description="Helical" evidence="17">
    <location>
        <begin position="89"/>
        <end position="107"/>
    </location>
</feature>
<comment type="miscellaneous">
    <text evidence="17">Bacitracin is thought to be involved in the inhibition of peptidoglycan synthesis by sequestering undecaprenyl diphosphate, thereby reducing the pool of lipid carrier available.</text>
</comment>
<comment type="function">
    <text evidence="17">Catalyzes the dephosphorylation of undecaprenyl diphosphate (UPP). Confers resistance to bacitracin.</text>
</comment>
<reference evidence="18 19" key="1">
    <citation type="submission" date="2019-02" db="EMBL/GenBank/DDBJ databases">
        <authorList>
            <consortium name="Pathogen Informatics"/>
        </authorList>
    </citation>
    <scope>NUCLEOTIDE SEQUENCE [LARGE SCALE GENOMIC DNA]</scope>
    <source>
        <strain evidence="18 19">3012STDY7089603</strain>
    </source>
</reference>
<evidence type="ECO:0000256" key="2">
    <source>
        <dbReference type="ARBA" id="ARBA00010621"/>
    </source>
</evidence>